<protein>
    <submittedName>
        <fullName evidence="3">MBL fold metallo-hydrolase</fullName>
    </submittedName>
    <submittedName>
        <fullName evidence="2">Ribonuclease BN</fullName>
        <ecNumber evidence="2">3.1.26.11</ecNumber>
    </submittedName>
</protein>
<evidence type="ECO:0000256" key="1">
    <source>
        <dbReference type="ARBA" id="ARBA00022759"/>
    </source>
</evidence>
<sequence length="268" mass="30524">MNERLIILGTGNAAVTRCYNTCFAIEKGEDYFLVDAGGGNGILTQLERANISLTQIHEVFISHGHTDHLLGLIWLIRMIIAEIRSGRYQGQMTIYCHAELKKTALTIVRLTLPEKFVKLIGDRVVFKVVKDKQTKKILGNKVTFFDIQSDKAKQFGFAMTLSSGRRLTFLGDEPYHEHEYPYAFGTDWLLHEAFCLYAERERFKPYEKAHTTVKDACEIGARLAVANLLLYHTEDRNLARRKALYTAEGVPFFGGNLLVPDDLEEFEL</sequence>
<dbReference type="Proteomes" id="UP000176244">
    <property type="component" value="Unassembled WGS sequence"/>
</dbReference>
<dbReference type="AlphaFoldDB" id="A0A1F2PDK5"/>
<evidence type="ECO:0000313" key="2">
    <source>
        <dbReference type="EMBL" id="OFV69467.1"/>
    </source>
</evidence>
<evidence type="ECO:0000313" key="3">
    <source>
        <dbReference type="EMBL" id="UYO61606.1"/>
    </source>
</evidence>
<evidence type="ECO:0000313" key="4">
    <source>
        <dbReference type="Proteomes" id="UP000176244"/>
    </source>
</evidence>
<dbReference type="RefSeq" id="WP_070372366.1">
    <property type="nucleotide sequence ID" value="NZ_CABIIK010000056.1"/>
</dbReference>
<dbReference type="InterPro" id="IPR036866">
    <property type="entry name" value="RibonucZ/Hydroxyglut_hydro"/>
</dbReference>
<dbReference type="Gene3D" id="3.60.15.10">
    <property type="entry name" value="Ribonuclease Z/Hydroxyacylglutathione hydrolase-like"/>
    <property type="match status" value="1"/>
</dbReference>
<dbReference type="EMBL" id="CP087994">
    <property type="protein sequence ID" value="UYO61606.1"/>
    <property type="molecule type" value="Genomic_DNA"/>
</dbReference>
<gene>
    <name evidence="2" type="primary">rbn_2</name>
    <name evidence="2" type="ORF">ACWI_31150</name>
    <name evidence="3" type="ORF">LNN31_12525</name>
</gene>
<dbReference type="Proteomes" id="UP001163550">
    <property type="component" value="Chromosome"/>
</dbReference>
<dbReference type="PANTHER" id="PTHR46018:SF2">
    <property type="entry name" value="ZINC PHOSPHODIESTERASE ELAC PROTEIN 1"/>
    <property type="match status" value="1"/>
</dbReference>
<dbReference type="PANTHER" id="PTHR46018">
    <property type="entry name" value="ZINC PHOSPHODIESTERASE ELAC PROTEIN 1"/>
    <property type="match status" value="1"/>
</dbReference>
<dbReference type="SUPFAM" id="SSF56281">
    <property type="entry name" value="Metallo-hydrolase/oxidoreductase"/>
    <property type="match status" value="1"/>
</dbReference>
<reference evidence="3" key="2">
    <citation type="submission" date="2021-11" db="EMBL/GenBank/DDBJ databases">
        <title>Isoprene-degrading acetogen.</title>
        <authorList>
            <person name="Yang Y."/>
            <person name="Jin H."/>
            <person name="Yan J."/>
        </authorList>
    </citation>
    <scope>NUCLEOTIDE SEQUENCE</scope>
    <source>
        <strain evidence="3">Berkeley</strain>
    </source>
</reference>
<reference evidence="2 4" key="1">
    <citation type="submission" date="2015-09" db="EMBL/GenBank/DDBJ databases">
        <title>Genome sequence of Acetobacterium wieringae DSM 1911.</title>
        <authorList>
            <person name="Poehlein A."/>
            <person name="Bengelsdorf F.R."/>
            <person name="Schiel-Bengelsdorf B."/>
            <person name="Duerre P."/>
            <person name="Daniel R."/>
        </authorList>
    </citation>
    <scope>NUCLEOTIDE SEQUENCE [LARGE SCALE GENOMIC DNA]</scope>
    <source>
        <strain evidence="2 4">DSM 1911</strain>
    </source>
</reference>
<dbReference type="EC" id="3.1.26.11" evidence="2"/>
<accession>A0A1F2PDK5</accession>
<dbReference type="GO" id="GO:0042781">
    <property type="term" value="F:3'-tRNA processing endoribonuclease activity"/>
    <property type="evidence" value="ECO:0007669"/>
    <property type="project" value="UniProtKB-EC"/>
</dbReference>
<keyword evidence="2" id="KW-0378">Hydrolase</keyword>
<dbReference type="EMBL" id="LKEU01000040">
    <property type="protein sequence ID" value="OFV69467.1"/>
    <property type="molecule type" value="Genomic_DNA"/>
</dbReference>
<dbReference type="OrthoDB" id="9794898at2"/>
<proteinExistence type="predicted"/>
<dbReference type="Pfam" id="PF23023">
    <property type="entry name" value="Anti-Pycsar_Apyc1"/>
    <property type="match status" value="1"/>
</dbReference>
<keyword evidence="1" id="KW-0255">Endonuclease</keyword>
<evidence type="ECO:0000313" key="5">
    <source>
        <dbReference type="Proteomes" id="UP001163550"/>
    </source>
</evidence>
<keyword evidence="1" id="KW-0540">Nuclease</keyword>
<organism evidence="2 4">
    <name type="scientific">Acetobacterium wieringae</name>
    <dbReference type="NCBI Taxonomy" id="52694"/>
    <lineage>
        <taxon>Bacteria</taxon>
        <taxon>Bacillati</taxon>
        <taxon>Bacillota</taxon>
        <taxon>Clostridia</taxon>
        <taxon>Eubacteriales</taxon>
        <taxon>Eubacteriaceae</taxon>
        <taxon>Acetobacterium</taxon>
    </lineage>
</organism>
<dbReference type="STRING" id="52694.ACWI_31150"/>
<name>A0A1F2PDK5_9FIRM</name>
<keyword evidence="5" id="KW-1185">Reference proteome</keyword>